<dbReference type="InterPro" id="IPR052173">
    <property type="entry name" value="Beta-lactam_resp_regulator"/>
</dbReference>
<evidence type="ECO:0000313" key="4">
    <source>
        <dbReference type="Proteomes" id="UP000320300"/>
    </source>
</evidence>
<feature type="transmembrane region" description="Helical" evidence="1">
    <location>
        <begin position="309"/>
        <end position="325"/>
    </location>
</feature>
<dbReference type="Proteomes" id="UP000320300">
    <property type="component" value="Unassembled WGS sequence"/>
</dbReference>
<feature type="transmembrane region" description="Helical" evidence="1">
    <location>
        <begin position="211"/>
        <end position="233"/>
    </location>
</feature>
<dbReference type="AlphaFoldDB" id="A0A521D6P5"/>
<name>A0A521D6P5_9SPHI</name>
<dbReference type="OrthoDB" id="15218at2"/>
<dbReference type="PANTHER" id="PTHR34978">
    <property type="entry name" value="POSSIBLE SENSOR-TRANSDUCER PROTEIN BLAR"/>
    <property type="match status" value="1"/>
</dbReference>
<keyword evidence="4" id="KW-1185">Reference proteome</keyword>
<keyword evidence="1" id="KW-0472">Membrane</keyword>
<keyword evidence="1" id="KW-1133">Transmembrane helix</keyword>
<dbReference type="EMBL" id="FXTN01000005">
    <property type="protein sequence ID" value="SMO67295.1"/>
    <property type="molecule type" value="Genomic_DNA"/>
</dbReference>
<sequence>METLLHNLVQATGWSILHSLWQSALIYAVLAPFQMKVFGLNARQKYALAYGSICLMFASFVFTFTLAFQWPSQHVPQNFAANAIVLPAAMPTNLAKYVEMVFPYLVLFYSLGLAIQSLLVVQGYRKVQALKKAAHSMIPATWNSLFENLKKELNIKKHIDFHLSDHVSVPLVIGFFKPVILFPIALAAQMDLKQVETILIHELSHIRRNDYFFNLIRTMIDTLLFFNPFVWLAGRFINIEREHACDDLVVKVTHTPLTYAHALLTLELITDKSSPALALAATGTNQHLYQRIKRITDMKTTYANSKQKLFAVSLTLATIISLAWINPAEKEKTMKTVSKTKNMILASSEICLQDTTKKKSKKAFKIVNTDSVYIPAPPAPPAPTGKIPAAPKASIKIVIAPQEPVAPASPDTDITIAPLADLSNMIVNFSYDVKDMTMAHFNGQNPEDVKKMQAELEKKGIELQRKFNSPEQKAKWAKIAAEMKAKYDNPKERAKWEKLAKQAEAKANSPEQRELIRKVQIQAKMAALDAQKMINDPEFKKNLQSITVTRQQPMRIIIENEDTQKVKQTPEYLELKKKFDKDVEELVNKKNKKEEN</sequence>
<evidence type="ECO:0000256" key="1">
    <source>
        <dbReference type="SAM" id="Phobius"/>
    </source>
</evidence>
<evidence type="ECO:0000313" key="3">
    <source>
        <dbReference type="EMBL" id="SMO67295.1"/>
    </source>
</evidence>
<feature type="transmembrane region" description="Helical" evidence="1">
    <location>
        <begin position="167"/>
        <end position="188"/>
    </location>
</feature>
<dbReference type="PANTHER" id="PTHR34978:SF3">
    <property type="entry name" value="SLR0241 PROTEIN"/>
    <property type="match status" value="1"/>
</dbReference>
<feature type="transmembrane region" description="Helical" evidence="1">
    <location>
        <begin position="101"/>
        <end position="121"/>
    </location>
</feature>
<dbReference type="RefSeq" id="WP_142528160.1">
    <property type="nucleotide sequence ID" value="NZ_CBCSJO010000005.1"/>
</dbReference>
<feature type="transmembrane region" description="Helical" evidence="1">
    <location>
        <begin position="47"/>
        <end position="70"/>
    </location>
</feature>
<dbReference type="InterPro" id="IPR008756">
    <property type="entry name" value="Peptidase_M56"/>
</dbReference>
<reference evidence="3 4" key="1">
    <citation type="submission" date="2017-05" db="EMBL/GenBank/DDBJ databases">
        <authorList>
            <person name="Varghese N."/>
            <person name="Submissions S."/>
        </authorList>
    </citation>
    <scope>NUCLEOTIDE SEQUENCE [LARGE SCALE GENOMIC DNA]</scope>
    <source>
        <strain evidence="3 4">DSM 19036</strain>
    </source>
</reference>
<accession>A0A521D6P5</accession>
<dbReference type="CDD" id="cd07341">
    <property type="entry name" value="M56_BlaR1_MecR1_like"/>
    <property type="match status" value="1"/>
</dbReference>
<proteinExistence type="predicted"/>
<organism evidence="3 4">
    <name type="scientific">Pedobacter westerhofensis</name>
    <dbReference type="NCBI Taxonomy" id="425512"/>
    <lineage>
        <taxon>Bacteria</taxon>
        <taxon>Pseudomonadati</taxon>
        <taxon>Bacteroidota</taxon>
        <taxon>Sphingobacteriia</taxon>
        <taxon>Sphingobacteriales</taxon>
        <taxon>Sphingobacteriaceae</taxon>
        <taxon>Pedobacter</taxon>
    </lineage>
</organism>
<protein>
    <submittedName>
        <fullName evidence="3">BlaR1 peptidase M56</fullName>
    </submittedName>
</protein>
<gene>
    <name evidence="3" type="ORF">SAMN06265348_1057</name>
</gene>
<feature type="transmembrane region" description="Helical" evidence="1">
    <location>
        <begin position="20"/>
        <end position="40"/>
    </location>
</feature>
<keyword evidence="1" id="KW-0812">Transmembrane</keyword>
<dbReference type="Pfam" id="PF05569">
    <property type="entry name" value="Peptidase_M56"/>
    <property type="match status" value="1"/>
</dbReference>
<feature type="domain" description="Peptidase M56" evidence="2">
    <location>
        <begin position="87"/>
        <end position="294"/>
    </location>
</feature>
<evidence type="ECO:0000259" key="2">
    <source>
        <dbReference type="Pfam" id="PF05569"/>
    </source>
</evidence>